<keyword evidence="7 8" id="KW-0949">S-adenosyl-L-methionine</keyword>
<gene>
    <name evidence="10" type="ORF">D9757_006494</name>
</gene>
<evidence type="ECO:0000313" key="11">
    <source>
        <dbReference type="Proteomes" id="UP000518752"/>
    </source>
</evidence>
<comment type="catalytic activity">
    <reaction evidence="1 8">
        <text>[phosphatase 2A protein]-C-terminal L-leucine + S-adenosyl-L-methionine = [phosphatase 2A protein]-C-terminal L-leucine methyl ester + S-adenosyl-L-homocysteine</text>
        <dbReference type="Rhea" id="RHEA:48544"/>
        <dbReference type="Rhea" id="RHEA-COMP:12134"/>
        <dbReference type="Rhea" id="RHEA-COMP:12135"/>
        <dbReference type="ChEBI" id="CHEBI:57856"/>
        <dbReference type="ChEBI" id="CHEBI:59789"/>
        <dbReference type="ChEBI" id="CHEBI:90516"/>
        <dbReference type="ChEBI" id="CHEBI:90517"/>
        <dbReference type="EC" id="2.1.1.233"/>
    </reaction>
</comment>
<dbReference type="Proteomes" id="UP000518752">
    <property type="component" value="Unassembled WGS sequence"/>
</dbReference>
<sequence>MLPPPPSHQGGDAPIRLTDNDAALAKLSAARLGYLSDPFIKHFVPRASFQPSRPPLINIGTFVRTVTIDDLVEQWIKLSNKEGKRCQIVSLGAGSDTRFWRLATGPQNDGLSTYIEVDFPENTMKKAMAIKKSKDLSVILGSPIDVKLGGTALSSPRYQLFPADLRQDPNISLKSLTTAPPPLNPSLPTLLICECVLVYMQPEESNCLLQWFQSYFASTGVLGTIVYEMFGLGDSFGRVMVSNLKVGETFEVLISARSPDELPRSSSKARNVSLPGADPFPSYQSLPSRFLNLGYTTARALTLKEIRRSYVEPEELDRISKLEMLDEIEELDLVLEHYAITWGLSLTSSSMGTWSEWGLVKREWNAQDD</sequence>
<evidence type="ECO:0000256" key="4">
    <source>
        <dbReference type="ARBA" id="ARBA00017497"/>
    </source>
</evidence>
<keyword evidence="5 8" id="KW-0489">Methyltransferase</keyword>
<organism evidence="10 11">
    <name type="scientific">Collybiopsis confluens</name>
    <dbReference type="NCBI Taxonomy" id="2823264"/>
    <lineage>
        <taxon>Eukaryota</taxon>
        <taxon>Fungi</taxon>
        <taxon>Dikarya</taxon>
        <taxon>Basidiomycota</taxon>
        <taxon>Agaricomycotina</taxon>
        <taxon>Agaricomycetes</taxon>
        <taxon>Agaricomycetidae</taxon>
        <taxon>Agaricales</taxon>
        <taxon>Marasmiineae</taxon>
        <taxon>Omphalotaceae</taxon>
        <taxon>Collybiopsis</taxon>
    </lineage>
</organism>
<dbReference type="AlphaFoldDB" id="A0A8H5HJG4"/>
<feature type="binding site" evidence="9">
    <location>
        <position position="194"/>
    </location>
    <ligand>
        <name>S-adenosyl-L-methionine</name>
        <dbReference type="ChEBI" id="CHEBI:59789"/>
    </ligand>
</feature>
<dbReference type="GO" id="GO:0032259">
    <property type="term" value="P:methylation"/>
    <property type="evidence" value="ECO:0007669"/>
    <property type="project" value="UniProtKB-KW"/>
</dbReference>
<reference evidence="10 11" key="1">
    <citation type="journal article" date="2020" name="ISME J.">
        <title>Uncovering the hidden diversity of litter-decomposition mechanisms in mushroom-forming fungi.</title>
        <authorList>
            <person name="Floudas D."/>
            <person name="Bentzer J."/>
            <person name="Ahren D."/>
            <person name="Johansson T."/>
            <person name="Persson P."/>
            <person name="Tunlid A."/>
        </authorList>
    </citation>
    <scope>NUCLEOTIDE SEQUENCE [LARGE SCALE GENOMIC DNA]</scope>
    <source>
        <strain evidence="10 11">CBS 406.79</strain>
    </source>
</reference>
<dbReference type="OrthoDB" id="203237at2759"/>
<dbReference type="InterPro" id="IPR029063">
    <property type="entry name" value="SAM-dependent_MTases_sf"/>
</dbReference>
<dbReference type="InterPro" id="IPR007213">
    <property type="entry name" value="Ppm1/Ppm2/Tcmp"/>
</dbReference>
<comment type="caution">
    <text evidence="10">The sequence shown here is derived from an EMBL/GenBank/DDBJ whole genome shotgun (WGS) entry which is preliminary data.</text>
</comment>
<evidence type="ECO:0000256" key="9">
    <source>
        <dbReference type="PIRSR" id="PIRSR016305-1"/>
    </source>
</evidence>
<evidence type="ECO:0000256" key="7">
    <source>
        <dbReference type="ARBA" id="ARBA00022691"/>
    </source>
</evidence>
<dbReference type="Gene3D" id="3.40.50.150">
    <property type="entry name" value="Vaccinia Virus protein VP39"/>
    <property type="match status" value="1"/>
</dbReference>
<name>A0A8H5HJG4_9AGAR</name>
<proteinExistence type="inferred from homology"/>
<feature type="binding site" evidence="9">
    <location>
        <position position="64"/>
    </location>
    <ligand>
        <name>S-adenosyl-L-methionine</name>
        <dbReference type="ChEBI" id="CHEBI:59789"/>
    </ligand>
</feature>
<dbReference type="InterPro" id="IPR016651">
    <property type="entry name" value="LCMT1"/>
</dbReference>
<keyword evidence="6 8" id="KW-0808">Transferase</keyword>
<evidence type="ECO:0000256" key="1">
    <source>
        <dbReference type="ARBA" id="ARBA00000724"/>
    </source>
</evidence>
<feature type="binding site" evidence="9">
    <location>
        <begin position="164"/>
        <end position="165"/>
    </location>
    <ligand>
        <name>S-adenosyl-L-methionine</name>
        <dbReference type="ChEBI" id="CHEBI:59789"/>
    </ligand>
</feature>
<evidence type="ECO:0000256" key="8">
    <source>
        <dbReference type="PIRNR" id="PIRNR016305"/>
    </source>
</evidence>
<evidence type="ECO:0000313" key="10">
    <source>
        <dbReference type="EMBL" id="KAF5384462.1"/>
    </source>
</evidence>
<comment type="function">
    <text evidence="8">Methylates the carboxyl group of the C-terminal leucine residue of protein phosphatase 2A catalytic subunits to form alpha-leucine ester residues.</text>
</comment>
<evidence type="ECO:0000256" key="6">
    <source>
        <dbReference type="ARBA" id="ARBA00022679"/>
    </source>
</evidence>
<protein>
    <recommendedName>
        <fullName evidence="4 8">Leucine carboxyl methyltransferase 1</fullName>
        <ecNumber evidence="3 8">2.1.1.233</ecNumber>
    </recommendedName>
</protein>
<dbReference type="SUPFAM" id="SSF53335">
    <property type="entry name" value="S-adenosyl-L-methionine-dependent methyltransferases"/>
    <property type="match status" value="1"/>
</dbReference>
<evidence type="ECO:0000256" key="2">
    <source>
        <dbReference type="ARBA" id="ARBA00010703"/>
    </source>
</evidence>
<dbReference type="EMBL" id="JAACJN010000043">
    <property type="protein sequence ID" value="KAF5384462.1"/>
    <property type="molecule type" value="Genomic_DNA"/>
</dbReference>
<comment type="similarity">
    <text evidence="2 8">Belongs to the methyltransferase superfamily. LCMT family.</text>
</comment>
<dbReference type="PANTHER" id="PTHR13600:SF21">
    <property type="entry name" value="LEUCINE CARBOXYL METHYLTRANSFERASE 1"/>
    <property type="match status" value="1"/>
</dbReference>
<accession>A0A8H5HJG4</accession>
<dbReference type="GO" id="GO:0018423">
    <property type="term" value="F:protein C-terminal leucine carboxyl O-methyltransferase activity"/>
    <property type="evidence" value="ECO:0007669"/>
    <property type="project" value="UniProtKB-EC"/>
</dbReference>
<evidence type="ECO:0000256" key="5">
    <source>
        <dbReference type="ARBA" id="ARBA00022603"/>
    </source>
</evidence>
<feature type="binding site" evidence="9">
    <location>
        <position position="92"/>
    </location>
    <ligand>
        <name>S-adenosyl-L-methionine</name>
        <dbReference type="ChEBI" id="CHEBI:59789"/>
    </ligand>
</feature>
<dbReference type="PIRSF" id="PIRSF016305">
    <property type="entry name" value="LCM_mtfrase"/>
    <property type="match status" value="1"/>
</dbReference>
<evidence type="ECO:0000256" key="3">
    <source>
        <dbReference type="ARBA" id="ARBA00012834"/>
    </source>
</evidence>
<dbReference type="PANTHER" id="PTHR13600">
    <property type="entry name" value="LEUCINE CARBOXYL METHYLTRANSFERASE"/>
    <property type="match status" value="1"/>
</dbReference>
<dbReference type="Pfam" id="PF04072">
    <property type="entry name" value="LCM"/>
    <property type="match status" value="1"/>
</dbReference>
<dbReference type="EC" id="2.1.1.233" evidence="3 8"/>
<keyword evidence="11" id="KW-1185">Reference proteome</keyword>